<feature type="region of interest" description="Disordered" evidence="1">
    <location>
        <begin position="33"/>
        <end position="70"/>
    </location>
</feature>
<evidence type="ECO:0000313" key="3">
    <source>
        <dbReference type="Proteomes" id="UP001207930"/>
    </source>
</evidence>
<protein>
    <recommendedName>
        <fullName evidence="4">Cobalt transporter</fullName>
    </recommendedName>
</protein>
<comment type="caution">
    <text evidence="2">The sequence shown here is derived from an EMBL/GenBank/DDBJ whole genome shotgun (WGS) entry which is preliminary data.</text>
</comment>
<evidence type="ECO:0000256" key="1">
    <source>
        <dbReference type="SAM" id="MobiDB-lite"/>
    </source>
</evidence>
<dbReference type="EMBL" id="JAPDDS010000012">
    <property type="protein sequence ID" value="MCW1886750.1"/>
    <property type="molecule type" value="Genomic_DNA"/>
</dbReference>
<name>A0ABT3FUT2_9BACT</name>
<organism evidence="2 3">
    <name type="scientific">Luteolibacter flavescens</name>
    <dbReference type="NCBI Taxonomy" id="1859460"/>
    <lineage>
        <taxon>Bacteria</taxon>
        <taxon>Pseudomonadati</taxon>
        <taxon>Verrucomicrobiota</taxon>
        <taxon>Verrucomicrobiia</taxon>
        <taxon>Verrucomicrobiales</taxon>
        <taxon>Verrucomicrobiaceae</taxon>
        <taxon>Luteolibacter</taxon>
    </lineage>
</organism>
<gene>
    <name evidence="2" type="ORF">OKA04_18570</name>
</gene>
<evidence type="ECO:0000313" key="2">
    <source>
        <dbReference type="EMBL" id="MCW1886750.1"/>
    </source>
</evidence>
<proteinExistence type="predicted"/>
<accession>A0ABT3FUT2</accession>
<evidence type="ECO:0008006" key="4">
    <source>
        <dbReference type="Google" id="ProtNLM"/>
    </source>
</evidence>
<keyword evidence="3" id="KW-1185">Reference proteome</keyword>
<dbReference type="RefSeq" id="WP_264502705.1">
    <property type="nucleotide sequence ID" value="NZ_JAPDDS010000012.1"/>
</dbReference>
<dbReference type="Proteomes" id="UP001207930">
    <property type="component" value="Unassembled WGS sequence"/>
</dbReference>
<reference evidence="2 3" key="1">
    <citation type="submission" date="2022-10" db="EMBL/GenBank/DDBJ databases">
        <title>Luteolibacter flavescens strain MCCC 1K03193, whole genome shotgun sequencing project.</title>
        <authorList>
            <person name="Zhao G."/>
            <person name="Shen L."/>
        </authorList>
    </citation>
    <scope>NUCLEOTIDE SEQUENCE [LARGE SCALE GENOMIC DNA]</scope>
    <source>
        <strain evidence="2 3">MCCC 1K03193</strain>
    </source>
</reference>
<feature type="compositionally biased region" description="Basic and acidic residues" evidence="1">
    <location>
        <begin position="38"/>
        <end position="57"/>
    </location>
</feature>
<sequence>MRSVFAWLLMFGVIAGLCGRVLALDHVHSKVHTSQCSGHDHDGHDHDHESTDDHSHEGCPPGPHEHHTHACCHPAPLAGMDLQQHRMPPPGAVWLCVSWVTALPPDEPVFALDKPPLI</sequence>